<dbReference type="InterPro" id="IPR000253">
    <property type="entry name" value="FHA_dom"/>
</dbReference>
<dbReference type="FunFam" id="1.10.510.10:FF:000571">
    <property type="entry name" value="Maternal embryonic leucine zipper kinase"/>
    <property type="match status" value="1"/>
</dbReference>
<feature type="domain" description="FHA" evidence="6">
    <location>
        <begin position="47"/>
        <end position="101"/>
    </location>
</feature>
<protein>
    <submittedName>
        <fullName evidence="8">Kinase-like domain-containing protein</fullName>
    </submittedName>
</protein>
<dbReference type="Gene3D" id="1.10.510.10">
    <property type="entry name" value="Transferase(Phosphotransferase) domain 1"/>
    <property type="match status" value="1"/>
</dbReference>
<dbReference type="PANTHER" id="PTHR24348">
    <property type="entry name" value="SERINE/THREONINE-PROTEIN KINASE UNC-51-RELATED"/>
    <property type="match status" value="1"/>
</dbReference>
<evidence type="ECO:0000259" key="7">
    <source>
        <dbReference type="PROSITE" id="PS50011"/>
    </source>
</evidence>
<evidence type="ECO:0000259" key="6">
    <source>
        <dbReference type="PROSITE" id="PS50006"/>
    </source>
</evidence>
<dbReference type="EMBL" id="JAWWNJ010000025">
    <property type="protein sequence ID" value="KAK7030674.1"/>
    <property type="molecule type" value="Genomic_DNA"/>
</dbReference>
<proteinExistence type="inferred from homology"/>
<comment type="similarity">
    <text evidence="1">Belongs to the protein kinase superfamily. CAMK Ser/Thr protein kinase family. CHEK2 subfamily.</text>
</comment>
<keyword evidence="2 4" id="KW-0547">Nucleotide-binding</keyword>
<dbReference type="InterPro" id="IPR000719">
    <property type="entry name" value="Prot_kinase_dom"/>
</dbReference>
<evidence type="ECO:0000313" key="9">
    <source>
        <dbReference type="Proteomes" id="UP001362999"/>
    </source>
</evidence>
<dbReference type="InterPro" id="IPR011009">
    <property type="entry name" value="Kinase-like_dom_sf"/>
</dbReference>
<dbReference type="GO" id="GO:0010506">
    <property type="term" value="P:regulation of autophagy"/>
    <property type="evidence" value="ECO:0007669"/>
    <property type="project" value="InterPro"/>
</dbReference>
<evidence type="ECO:0000256" key="4">
    <source>
        <dbReference type="PROSITE-ProRule" id="PRU10141"/>
    </source>
</evidence>
<evidence type="ECO:0000256" key="5">
    <source>
        <dbReference type="RuleBase" id="RU000304"/>
    </source>
</evidence>
<dbReference type="GO" id="GO:0005524">
    <property type="term" value="F:ATP binding"/>
    <property type="evidence" value="ECO:0007669"/>
    <property type="project" value="UniProtKB-UniRule"/>
</dbReference>
<keyword evidence="5" id="KW-0723">Serine/threonine-protein kinase</keyword>
<dbReference type="SUPFAM" id="SSF49879">
    <property type="entry name" value="SMAD/FHA domain"/>
    <property type="match status" value="1"/>
</dbReference>
<reference evidence="8 9" key="1">
    <citation type="journal article" date="2024" name="J Genomics">
        <title>Draft genome sequencing and assembly of Favolaschia claudopus CIRM-BRFM 2984 isolated from oak limbs.</title>
        <authorList>
            <person name="Navarro D."/>
            <person name="Drula E."/>
            <person name="Chaduli D."/>
            <person name="Cazenave R."/>
            <person name="Ahrendt S."/>
            <person name="Wang J."/>
            <person name="Lipzen A."/>
            <person name="Daum C."/>
            <person name="Barry K."/>
            <person name="Grigoriev I.V."/>
            <person name="Favel A."/>
            <person name="Rosso M.N."/>
            <person name="Martin F."/>
        </authorList>
    </citation>
    <scope>NUCLEOTIDE SEQUENCE [LARGE SCALE GENOMIC DNA]</scope>
    <source>
        <strain evidence="8 9">CIRM-BRFM 2984</strain>
    </source>
</reference>
<dbReference type="InterPro" id="IPR008271">
    <property type="entry name" value="Ser/Thr_kinase_AS"/>
</dbReference>
<dbReference type="Proteomes" id="UP001362999">
    <property type="component" value="Unassembled WGS sequence"/>
</dbReference>
<dbReference type="Gene3D" id="2.60.200.20">
    <property type="match status" value="1"/>
</dbReference>
<keyword evidence="8" id="KW-0808">Transferase</keyword>
<gene>
    <name evidence="8" type="ORF">R3P38DRAFT_866916</name>
</gene>
<comment type="caution">
    <text evidence="8">The sequence shown here is derived from an EMBL/GenBank/DDBJ whole genome shotgun (WGS) entry which is preliminary data.</text>
</comment>
<evidence type="ECO:0000313" key="8">
    <source>
        <dbReference type="EMBL" id="KAK7030674.1"/>
    </source>
</evidence>
<evidence type="ECO:0000256" key="2">
    <source>
        <dbReference type="ARBA" id="ARBA00022741"/>
    </source>
</evidence>
<keyword evidence="8" id="KW-0418">Kinase</keyword>
<dbReference type="InterPro" id="IPR017441">
    <property type="entry name" value="Protein_kinase_ATP_BS"/>
</dbReference>
<dbReference type="AlphaFoldDB" id="A0AAW0BZF7"/>
<keyword evidence="9" id="KW-1185">Reference proteome</keyword>
<keyword evidence="3 4" id="KW-0067">ATP-binding</keyword>
<dbReference type="PROSITE" id="PS00107">
    <property type="entry name" value="PROTEIN_KINASE_ATP"/>
    <property type="match status" value="1"/>
</dbReference>
<dbReference type="Pfam" id="PF00498">
    <property type="entry name" value="FHA"/>
    <property type="match status" value="1"/>
</dbReference>
<organism evidence="8 9">
    <name type="scientific">Favolaschia claudopus</name>
    <dbReference type="NCBI Taxonomy" id="2862362"/>
    <lineage>
        <taxon>Eukaryota</taxon>
        <taxon>Fungi</taxon>
        <taxon>Dikarya</taxon>
        <taxon>Basidiomycota</taxon>
        <taxon>Agaricomycotina</taxon>
        <taxon>Agaricomycetes</taxon>
        <taxon>Agaricomycetidae</taxon>
        <taxon>Agaricales</taxon>
        <taxon>Marasmiineae</taxon>
        <taxon>Mycenaceae</taxon>
        <taxon>Favolaschia</taxon>
    </lineage>
</organism>
<dbReference type="SMART" id="SM00240">
    <property type="entry name" value="FHA"/>
    <property type="match status" value="1"/>
</dbReference>
<dbReference type="GO" id="GO:0004674">
    <property type="term" value="F:protein serine/threonine kinase activity"/>
    <property type="evidence" value="ECO:0007669"/>
    <property type="project" value="UniProtKB-KW"/>
</dbReference>
<dbReference type="GO" id="GO:0005737">
    <property type="term" value="C:cytoplasm"/>
    <property type="evidence" value="ECO:0007669"/>
    <property type="project" value="TreeGrafter"/>
</dbReference>
<sequence length="430" mass="48494">MSRSTHRNTQHQQSDYEVDQHLWGYLTPLGSNPNLLRIDFWRISPTAKLGRDPSKNTLILPGPHISAAHATITWNGRNGAASEITLTDSSSGGTWVAGQQVEKGKSHRLKDGDEIGFGAPVAIEEDDGLYDHRFIFSDVSTNHHINRLDDLYVYGKYLGAGTGGCVRLATEKKTNKAVAIKTMHYLATRMNVFGEISVMERVLHPHILRMSSVHHAETQPIIYLVLEYMPGGDLLNYMIKEFDTRTLWPNGPDPRGIPEHICREIMYQLCHAMAFLHAQGITHRDLKPENILLLDKNMEAPFIKVADFGLASLKDEMKNFCGTVIYAAPEVLDAAPRRYNYLADSFSTGIILFSMLILMDPWRSKRTMECLSPGLRWNLLETYLLSPAGFDLLDHLVNPNPQERLSLAGALKHLWLKAHQPMHHTLTFPL</sequence>
<dbReference type="SUPFAM" id="SSF56112">
    <property type="entry name" value="Protein kinase-like (PK-like)"/>
    <property type="match status" value="1"/>
</dbReference>
<dbReference type="CDD" id="cd00060">
    <property type="entry name" value="FHA"/>
    <property type="match status" value="1"/>
</dbReference>
<dbReference type="InterPro" id="IPR008984">
    <property type="entry name" value="SMAD_FHA_dom_sf"/>
</dbReference>
<evidence type="ECO:0000256" key="1">
    <source>
        <dbReference type="ARBA" id="ARBA00005575"/>
    </source>
</evidence>
<accession>A0AAW0BZF7</accession>
<feature type="domain" description="Protein kinase" evidence="7">
    <location>
        <begin position="152"/>
        <end position="416"/>
    </location>
</feature>
<evidence type="ECO:0000256" key="3">
    <source>
        <dbReference type="ARBA" id="ARBA00022840"/>
    </source>
</evidence>
<dbReference type="SMART" id="SM00220">
    <property type="entry name" value="S_TKc"/>
    <property type="match status" value="1"/>
</dbReference>
<feature type="binding site" evidence="4">
    <location>
        <position position="181"/>
    </location>
    <ligand>
        <name>ATP</name>
        <dbReference type="ChEBI" id="CHEBI:30616"/>
    </ligand>
</feature>
<dbReference type="PROSITE" id="PS50006">
    <property type="entry name" value="FHA_DOMAIN"/>
    <property type="match status" value="1"/>
</dbReference>
<dbReference type="PROSITE" id="PS00108">
    <property type="entry name" value="PROTEIN_KINASE_ST"/>
    <property type="match status" value="1"/>
</dbReference>
<dbReference type="InterPro" id="IPR045269">
    <property type="entry name" value="Atg1-like"/>
</dbReference>
<dbReference type="PROSITE" id="PS50011">
    <property type="entry name" value="PROTEIN_KINASE_DOM"/>
    <property type="match status" value="1"/>
</dbReference>
<name>A0AAW0BZF7_9AGAR</name>
<dbReference type="Pfam" id="PF00069">
    <property type="entry name" value="Pkinase"/>
    <property type="match status" value="1"/>
</dbReference>